<proteinExistence type="predicted"/>
<evidence type="ECO:0000313" key="7">
    <source>
        <dbReference type="EMBL" id="PKX92767.1"/>
    </source>
</evidence>
<dbReference type="OrthoDB" id="3257095at2759"/>
<comment type="subcellular location">
    <subcellularLocation>
        <location evidence="1">Membrane</location>
        <topology evidence="1">Multi-pass membrane protein</topology>
    </subcellularLocation>
</comment>
<feature type="transmembrane region" description="Helical" evidence="6">
    <location>
        <begin position="159"/>
        <end position="181"/>
    </location>
</feature>
<feature type="transmembrane region" description="Helical" evidence="6">
    <location>
        <begin position="502"/>
        <end position="521"/>
    </location>
</feature>
<evidence type="ECO:0000256" key="1">
    <source>
        <dbReference type="ARBA" id="ARBA00004141"/>
    </source>
</evidence>
<dbReference type="AlphaFoldDB" id="A0A2I1C586"/>
<feature type="transmembrane region" description="Helical" evidence="6">
    <location>
        <begin position="432"/>
        <end position="450"/>
    </location>
</feature>
<feature type="transmembrane region" description="Helical" evidence="6">
    <location>
        <begin position="456"/>
        <end position="482"/>
    </location>
</feature>
<organism evidence="7 8">
    <name type="scientific">Aspergillus novofumigatus (strain IBT 16806)</name>
    <dbReference type="NCBI Taxonomy" id="1392255"/>
    <lineage>
        <taxon>Eukaryota</taxon>
        <taxon>Fungi</taxon>
        <taxon>Dikarya</taxon>
        <taxon>Ascomycota</taxon>
        <taxon>Pezizomycotina</taxon>
        <taxon>Eurotiomycetes</taxon>
        <taxon>Eurotiomycetidae</taxon>
        <taxon>Eurotiales</taxon>
        <taxon>Aspergillaceae</taxon>
        <taxon>Aspergillus</taxon>
        <taxon>Aspergillus subgen. Fumigati</taxon>
    </lineage>
</organism>
<feature type="transmembrane region" description="Helical" evidence="6">
    <location>
        <begin position="95"/>
        <end position="114"/>
    </location>
</feature>
<dbReference type="Gene3D" id="1.20.1740.10">
    <property type="entry name" value="Amino acid/polyamine transporter I"/>
    <property type="match status" value="1"/>
</dbReference>
<accession>A0A2I1C586</accession>
<reference evidence="8" key="1">
    <citation type="journal article" date="2018" name="Proc. Natl. Acad. Sci. U.S.A.">
        <title>Linking secondary metabolites to gene clusters through genome sequencing of six diverse Aspergillus species.</title>
        <authorList>
            <person name="Kaerboelling I."/>
            <person name="Vesth T.C."/>
            <person name="Frisvad J.C."/>
            <person name="Nybo J.L."/>
            <person name="Theobald S."/>
            <person name="Kuo A."/>
            <person name="Bowyer P."/>
            <person name="Matsuda Y."/>
            <person name="Mondo S."/>
            <person name="Lyhne E.K."/>
            <person name="Kogle M.E."/>
            <person name="Clum A."/>
            <person name="Lipzen A."/>
            <person name="Salamov A."/>
            <person name="Ngan C.Y."/>
            <person name="Daum C."/>
            <person name="Chiniquy J."/>
            <person name="Barry K."/>
            <person name="LaButti K."/>
            <person name="Haridas S."/>
            <person name="Simmons B.A."/>
            <person name="Magnuson J.K."/>
            <person name="Mortensen U.H."/>
            <person name="Larsen T.O."/>
            <person name="Grigoriev I.V."/>
            <person name="Baker S.E."/>
            <person name="Andersen M.R."/>
        </authorList>
    </citation>
    <scope>NUCLEOTIDE SEQUENCE [LARGE SCALE GENOMIC DNA]</scope>
    <source>
        <strain evidence="8">IBT 16806</strain>
    </source>
</reference>
<dbReference type="GeneID" id="36529779"/>
<dbReference type="GO" id="GO:0016020">
    <property type="term" value="C:membrane"/>
    <property type="evidence" value="ECO:0007669"/>
    <property type="project" value="UniProtKB-SubCell"/>
</dbReference>
<evidence type="ECO:0000313" key="8">
    <source>
        <dbReference type="Proteomes" id="UP000234474"/>
    </source>
</evidence>
<keyword evidence="3 6" id="KW-0812">Transmembrane</keyword>
<keyword evidence="8" id="KW-1185">Reference proteome</keyword>
<evidence type="ECO:0000256" key="5">
    <source>
        <dbReference type="ARBA" id="ARBA00023136"/>
    </source>
</evidence>
<dbReference type="STRING" id="1392255.A0A2I1C586"/>
<feature type="transmembrane region" description="Helical" evidence="6">
    <location>
        <begin position="201"/>
        <end position="221"/>
    </location>
</feature>
<feature type="transmembrane region" description="Helical" evidence="6">
    <location>
        <begin position="533"/>
        <end position="552"/>
    </location>
</feature>
<sequence>MAPQDTNLGESKAECCVQDDIAQEAGYPVKGLVAPKYMGTVADQRDMSVLGRVQVLRRNFRFISILGFGCTLISTWEVILTLLSSALTDGGTAGLIWGFLIVTAGFALVFASIAEMASMAPTSGGQYHWVSEFAPRRGQKFLSYITGRHRESDVAWAKLTLIGWLSATGWQCAIVSIAFLAGTVIQGLVVLNDPTYEFQRWHGTLLVVAITTFSILFNTFLAKNLPMVEGLILIIHVVGLFAIIIPLWVLAPRNSAKAVFTEFNNAGGWNSDGTATLVGLSTTITAMIGYDCSVHMSEEINDAAETLPKAMMSAVAVNGVLGFVMIVTLCFTLGDVDSILSTPTGFPFIQIFYNTTNSYAATNTMTAVLVITLTASTITEVATASRQLWSFARDQGLPFSSFFAYVSPSQPGSPGHWQVTDRSMQVTPGWNIPLNSVMVSLAVTILLSLINIGSQVALSAIVSLTITSLISSYILSIGCVLLKRIRGEPLPPRRWTLGRFGMTVNIAALAFLMPIFVFSFFPLTKTVDTKTMNWSVVMYLAMLTFASVYYVLWGRHNFIAPVVLVKREGRYCA</sequence>
<keyword evidence="4 6" id="KW-1133">Transmembrane helix</keyword>
<keyword evidence="5 6" id="KW-0472">Membrane</keyword>
<dbReference type="InterPro" id="IPR002293">
    <property type="entry name" value="AA/rel_permease1"/>
</dbReference>
<protein>
    <submittedName>
        <fullName evidence="7">Putative GABA permease</fullName>
    </submittedName>
</protein>
<feature type="transmembrane region" description="Helical" evidence="6">
    <location>
        <begin position="62"/>
        <end position="83"/>
    </location>
</feature>
<name>A0A2I1C586_ASPN1</name>
<keyword evidence="2" id="KW-0813">Transport</keyword>
<comment type="caution">
    <text evidence="7">The sequence shown here is derived from an EMBL/GenBank/DDBJ whole genome shotgun (WGS) entry which is preliminary data.</text>
</comment>
<evidence type="ECO:0000256" key="3">
    <source>
        <dbReference type="ARBA" id="ARBA00022692"/>
    </source>
</evidence>
<dbReference type="PIRSF" id="PIRSF006060">
    <property type="entry name" value="AA_transporter"/>
    <property type="match status" value="1"/>
</dbReference>
<dbReference type="RefSeq" id="XP_024681362.1">
    <property type="nucleotide sequence ID" value="XM_024822453.1"/>
</dbReference>
<feature type="transmembrane region" description="Helical" evidence="6">
    <location>
        <begin position="310"/>
        <end position="333"/>
    </location>
</feature>
<dbReference type="VEuPathDB" id="FungiDB:P174DRAFT_372808"/>
<dbReference type="PANTHER" id="PTHR45649">
    <property type="entry name" value="AMINO-ACID PERMEASE BAT1"/>
    <property type="match status" value="1"/>
</dbReference>
<dbReference type="EMBL" id="MSZS01000005">
    <property type="protein sequence ID" value="PKX92767.1"/>
    <property type="molecule type" value="Genomic_DNA"/>
</dbReference>
<dbReference type="Pfam" id="PF13520">
    <property type="entry name" value="AA_permease_2"/>
    <property type="match status" value="1"/>
</dbReference>
<dbReference type="OMA" id="LICTWEV"/>
<feature type="transmembrane region" description="Helical" evidence="6">
    <location>
        <begin position="233"/>
        <end position="251"/>
    </location>
</feature>
<dbReference type="Proteomes" id="UP000234474">
    <property type="component" value="Unassembled WGS sequence"/>
</dbReference>
<dbReference type="GO" id="GO:0022857">
    <property type="term" value="F:transmembrane transporter activity"/>
    <property type="evidence" value="ECO:0007669"/>
    <property type="project" value="InterPro"/>
</dbReference>
<gene>
    <name evidence="7" type="ORF">P174DRAFT_372808</name>
</gene>
<evidence type="ECO:0000256" key="4">
    <source>
        <dbReference type="ARBA" id="ARBA00022989"/>
    </source>
</evidence>
<dbReference type="PANTHER" id="PTHR45649:SF41">
    <property type="entry name" value="TRANSPORTER, PUTATIVE (EUROFUNG)-RELATED"/>
    <property type="match status" value="1"/>
</dbReference>
<evidence type="ECO:0000256" key="2">
    <source>
        <dbReference type="ARBA" id="ARBA00022448"/>
    </source>
</evidence>
<evidence type="ECO:0000256" key="6">
    <source>
        <dbReference type="SAM" id="Phobius"/>
    </source>
</evidence>